<dbReference type="OrthoDB" id="9787129at2"/>
<dbReference type="AlphaFoldDB" id="A0A1H7LLD7"/>
<feature type="transmembrane region" description="Helical" evidence="1">
    <location>
        <begin position="103"/>
        <end position="122"/>
    </location>
</feature>
<feature type="transmembrane region" description="Helical" evidence="1">
    <location>
        <begin position="134"/>
        <end position="153"/>
    </location>
</feature>
<keyword evidence="1" id="KW-1133">Transmembrane helix</keyword>
<feature type="transmembrane region" description="Helical" evidence="1">
    <location>
        <begin position="173"/>
        <end position="193"/>
    </location>
</feature>
<dbReference type="PIRSF" id="PIRSF002746">
    <property type="entry name" value="Gluconate_transporter"/>
    <property type="match status" value="1"/>
</dbReference>
<dbReference type="STRING" id="228957.SAMN04488008_102591"/>
<proteinExistence type="predicted"/>
<name>A0A1H7LLD7_9FLAO</name>
<organism evidence="2 3">
    <name type="scientific">Maribacter orientalis</name>
    <dbReference type="NCBI Taxonomy" id="228957"/>
    <lineage>
        <taxon>Bacteria</taxon>
        <taxon>Pseudomonadati</taxon>
        <taxon>Bacteroidota</taxon>
        <taxon>Flavobacteriia</taxon>
        <taxon>Flavobacteriales</taxon>
        <taxon>Flavobacteriaceae</taxon>
        <taxon>Maribacter</taxon>
    </lineage>
</organism>
<keyword evidence="1" id="KW-0812">Transmembrane</keyword>
<accession>A0A1H7LLD7</accession>
<keyword evidence="3" id="KW-1185">Reference proteome</keyword>
<protein>
    <submittedName>
        <fullName evidence="2">Predicted D-glycerate permease</fullName>
    </submittedName>
</protein>
<dbReference type="InterPro" id="IPR003474">
    <property type="entry name" value="Glcn_transporter"/>
</dbReference>
<sequence>MEIFYLVLAVIAIIILTTKLKVHAFLALFIISILYGIFAGMPYADIIVSINEGFGGTLGKIGLIIVLGVIIGAFLENTGGAFAIAEKVLKIIGSKRVPTAMGIIGYIVSIPVFADSGFMLLHPLNKSLSKKAKISIAGPAIALGLGLMASHTMVPPTPGPIAAAGILDADLGLVIAFGFPTSIVALIVGIIFAKRYASKTYIEPEVDNALVAEKEIKDSPSALKSSIPILVPIVLIVLKSVLNPTRTGLDNGFIDFINFVGEPVISLLIGILLCLLLPKKLNYDMLSSTGWVGKAIKDAASIILITGAGGIFGKILQNSGIADILGQTLTEYNMGIFLPFVLAAAIKTAQGSSTVALVTAASIIMPMMSSLGFDSEIQKALVVIVIGAGSAVVSHANDSFFWVVTQMSGMNVKTGYRLFSLGSGLLGLTGAITVFIFYTIFA</sequence>
<feature type="transmembrane region" description="Helical" evidence="1">
    <location>
        <begin position="61"/>
        <end position="83"/>
    </location>
</feature>
<dbReference type="GO" id="GO:0005886">
    <property type="term" value="C:plasma membrane"/>
    <property type="evidence" value="ECO:0007669"/>
    <property type="project" value="TreeGrafter"/>
</dbReference>
<dbReference type="GO" id="GO:0015128">
    <property type="term" value="F:gluconate transmembrane transporter activity"/>
    <property type="evidence" value="ECO:0007669"/>
    <property type="project" value="InterPro"/>
</dbReference>
<evidence type="ECO:0000313" key="2">
    <source>
        <dbReference type="EMBL" id="SEK99696.1"/>
    </source>
</evidence>
<feature type="transmembrane region" description="Helical" evidence="1">
    <location>
        <begin position="336"/>
        <end position="365"/>
    </location>
</feature>
<dbReference type="PANTHER" id="PTHR30354">
    <property type="entry name" value="GNT FAMILY GLUCONATE TRANSPORTER"/>
    <property type="match status" value="1"/>
</dbReference>
<keyword evidence="1" id="KW-0472">Membrane</keyword>
<gene>
    <name evidence="2" type="ORF">SAMN04488008_102591</name>
</gene>
<feature type="transmembrane region" description="Helical" evidence="1">
    <location>
        <begin position="416"/>
        <end position="441"/>
    </location>
</feature>
<evidence type="ECO:0000256" key="1">
    <source>
        <dbReference type="SAM" id="Phobius"/>
    </source>
</evidence>
<dbReference type="Pfam" id="PF02447">
    <property type="entry name" value="GntP_permease"/>
    <property type="match status" value="1"/>
</dbReference>
<dbReference type="PANTHER" id="PTHR30354:SF11">
    <property type="entry name" value="PERMEASE"/>
    <property type="match status" value="1"/>
</dbReference>
<dbReference type="Proteomes" id="UP000198990">
    <property type="component" value="Unassembled WGS sequence"/>
</dbReference>
<feature type="transmembrane region" description="Helical" evidence="1">
    <location>
        <begin position="377"/>
        <end position="396"/>
    </location>
</feature>
<feature type="transmembrane region" description="Helical" evidence="1">
    <location>
        <begin position="27"/>
        <end position="49"/>
    </location>
</feature>
<dbReference type="NCBIfam" id="TIGR00791">
    <property type="entry name" value="gntP"/>
    <property type="match status" value="1"/>
</dbReference>
<reference evidence="3" key="1">
    <citation type="submission" date="2016-10" db="EMBL/GenBank/DDBJ databases">
        <authorList>
            <person name="Varghese N."/>
            <person name="Submissions S."/>
        </authorList>
    </citation>
    <scope>NUCLEOTIDE SEQUENCE [LARGE SCALE GENOMIC DNA]</scope>
    <source>
        <strain evidence="3">DSM 16471</strain>
    </source>
</reference>
<dbReference type="RefSeq" id="WP_091621564.1">
    <property type="nucleotide sequence ID" value="NZ_FNZN01000002.1"/>
</dbReference>
<evidence type="ECO:0000313" key="3">
    <source>
        <dbReference type="Proteomes" id="UP000198990"/>
    </source>
</evidence>
<feature type="transmembrane region" description="Helical" evidence="1">
    <location>
        <begin position="256"/>
        <end position="278"/>
    </location>
</feature>
<dbReference type="EMBL" id="FNZN01000002">
    <property type="protein sequence ID" value="SEK99696.1"/>
    <property type="molecule type" value="Genomic_DNA"/>
</dbReference>